<organism evidence="2 3">
    <name type="scientific">Microbacterium aoyamense</name>
    <dbReference type="NCBI Taxonomy" id="344166"/>
    <lineage>
        <taxon>Bacteria</taxon>
        <taxon>Bacillati</taxon>
        <taxon>Actinomycetota</taxon>
        <taxon>Actinomycetes</taxon>
        <taxon>Micrococcales</taxon>
        <taxon>Microbacteriaceae</taxon>
        <taxon>Microbacterium</taxon>
    </lineage>
</organism>
<evidence type="ECO:0000313" key="3">
    <source>
        <dbReference type="Proteomes" id="UP001501343"/>
    </source>
</evidence>
<sequence length="364" mass="39803">MPSRIGIVGASWRGEYFLRAASFLPEHFEVTRVLTRTDASVERVGAVWGVPATTSFDEFRRGEYDYIVVATPPDTAPALTVALARDGHAVLTETPPAPTKESLFAFYQDVADLRVQVAEQYRFQPHIAARLAITESERLGPVSLVRVSLAHGYHGVSLIRAFLGAGFDPVDVSGWAATVPATSARGRDDWNDELAEYDAGRVFARLDFAGRTGLYEFDFEQYFSPIRPRHIEVYGLRGQISDDRVSYVTGPRRATTGSLQRSATGIDGDLEGWFVDSISWGDDTVWANPFRGARLNDDEVAVAEVMRRMGLYAAGGESFYGVADGCHDQLLSLTINEAVQGGATLRVEDVPWGDALSVLGKSST</sequence>
<dbReference type="PANTHER" id="PTHR43377:SF1">
    <property type="entry name" value="BILIVERDIN REDUCTASE A"/>
    <property type="match status" value="1"/>
</dbReference>
<dbReference type="Gene3D" id="3.40.50.720">
    <property type="entry name" value="NAD(P)-binding Rossmann-like Domain"/>
    <property type="match status" value="1"/>
</dbReference>
<evidence type="ECO:0000259" key="1">
    <source>
        <dbReference type="Pfam" id="PF01408"/>
    </source>
</evidence>
<proteinExistence type="predicted"/>
<dbReference type="InterPro" id="IPR051450">
    <property type="entry name" value="Gfo/Idh/MocA_Oxidoreductases"/>
</dbReference>
<name>A0ABN2PCP4_9MICO</name>
<dbReference type="Proteomes" id="UP001501343">
    <property type="component" value="Unassembled WGS sequence"/>
</dbReference>
<reference evidence="2 3" key="1">
    <citation type="journal article" date="2019" name="Int. J. Syst. Evol. Microbiol.">
        <title>The Global Catalogue of Microorganisms (GCM) 10K type strain sequencing project: providing services to taxonomists for standard genome sequencing and annotation.</title>
        <authorList>
            <consortium name="The Broad Institute Genomics Platform"/>
            <consortium name="The Broad Institute Genome Sequencing Center for Infectious Disease"/>
            <person name="Wu L."/>
            <person name="Ma J."/>
        </authorList>
    </citation>
    <scope>NUCLEOTIDE SEQUENCE [LARGE SCALE GENOMIC DNA]</scope>
    <source>
        <strain evidence="2 3">JCM 14900</strain>
    </source>
</reference>
<dbReference type="InterPro" id="IPR000683">
    <property type="entry name" value="Gfo/Idh/MocA-like_OxRdtase_N"/>
</dbReference>
<feature type="domain" description="Gfo/Idh/MocA-like oxidoreductase N-terminal" evidence="1">
    <location>
        <begin position="4"/>
        <end position="118"/>
    </location>
</feature>
<protein>
    <recommendedName>
        <fullName evidence="1">Gfo/Idh/MocA-like oxidoreductase N-terminal domain-containing protein</fullName>
    </recommendedName>
</protein>
<dbReference type="PANTHER" id="PTHR43377">
    <property type="entry name" value="BILIVERDIN REDUCTASE A"/>
    <property type="match status" value="1"/>
</dbReference>
<dbReference type="EMBL" id="BAAAOF010000002">
    <property type="protein sequence ID" value="GAA1918356.1"/>
    <property type="molecule type" value="Genomic_DNA"/>
</dbReference>
<comment type="caution">
    <text evidence="2">The sequence shown here is derived from an EMBL/GenBank/DDBJ whole genome shotgun (WGS) entry which is preliminary data.</text>
</comment>
<dbReference type="RefSeq" id="WP_248145802.1">
    <property type="nucleotide sequence ID" value="NZ_BAAAOF010000002.1"/>
</dbReference>
<dbReference type="SUPFAM" id="SSF51735">
    <property type="entry name" value="NAD(P)-binding Rossmann-fold domains"/>
    <property type="match status" value="1"/>
</dbReference>
<keyword evidence="3" id="KW-1185">Reference proteome</keyword>
<dbReference type="InterPro" id="IPR036291">
    <property type="entry name" value="NAD(P)-bd_dom_sf"/>
</dbReference>
<accession>A0ABN2PCP4</accession>
<dbReference type="Gene3D" id="3.30.360.10">
    <property type="entry name" value="Dihydrodipicolinate Reductase, domain 2"/>
    <property type="match status" value="1"/>
</dbReference>
<dbReference type="Pfam" id="PF01408">
    <property type="entry name" value="GFO_IDH_MocA"/>
    <property type="match status" value="1"/>
</dbReference>
<gene>
    <name evidence="2" type="ORF">GCM10009775_08660</name>
</gene>
<evidence type="ECO:0000313" key="2">
    <source>
        <dbReference type="EMBL" id="GAA1918356.1"/>
    </source>
</evidence>